<dbReference type="EMBL" id="FPBT01000013">
    <property type="protein sequence ID" value="SFU56715.1"/>
    <property type="molecule type" value="Genomic_DNA"/>
</dbReference>
<dbReference type="GO" id="GO:0016887">
    <property type="term" value="F:ATP hydrolysis activity"/>
    <property type="evidence" value="ECO:0007669"/>
    <property type="project" value="InterPro"/>
</dbReference>
<dbReference type="InterPro" id="IPR015854">
    <property type="entry name" value="ABC_transpr_LolD-like"/>
</dbReference>
<dbReference type="GO" id="GO:0098796">
    <property type="term" value="C:membrane protein complex"/>
    <property type="evidence" value="ECO:0007669"/>
    <property type="project" value="UniProtKB-ARBA"/>
</dbReference>
<dbReference type="SMART" id="SM00382">
    <property type="entry name" value="AAA"/>
    <property type="match status" value="1"/>
</dbReference>
<dbReference type="PANTHER" id="PTHR24220">
    <property type="entry name" value="IMPORT ATP-BINDING PROTEIN"/>
    <property type="match status" value="1"/>
</dbReference>
<gene>
    <name evidence="5" type="ORF">SAMN05216508_11318</name>
</gene>
<evidence type="ECO:0000256" key="3">
    <source>
        <dbReference type="ARBA" id="ARBA00022840"/>
    </source>
</evidence>
<dbReference type="GO" id="GO:0005886">
    <property type="term" value="C:plasma membrane"/>
    <property type="evidence" value="ECO:0007669"/>
    <property type="project" value="TreeGrafter"/>
</dbReference>
<dbReference type="GO" id="GO:0022857">
    <property type="term" value="F:transmembrane transporter activity"/>
    <property type="evidence" value="ECO:0007669"/>
    <property type="project" value="TreeGrafter"/>
</dbReference>
<dbReference type="RefSeq" id="WP_090471290.1">
    <property type="nucleotide sequence ID" value="NZ_FOWF01000014.1"/>
</dbReference>
<dbReference type="PANTHER" id="PTHR24220:SF86">
    <property type="entry name" value="ABC TRANSPORTER ABCH.1"/>
    <property type="match status" value="1"/>
</dbReference>
<evidence type="ECO:0000256" key="1">
    <source>
        <dbReference type="ARBA" id="ARBA00022448"/>
    </source>
</evidence>
<dbReference type="Gene3D" id="3.40.50.300">
    <property type="entry name" value="P-loop containing nucleotide triphosphate hydrolases"/>
    <property type="match status" value="1"/>
</dbReference>
<evidence type="ECO:0000313" key="5">
    <source>
        <dbReference type="EMBL" id="SFU56715.1"/>
    </source>
</evidence>
<evidence type="ECO:0000256" key="2">
    <source>
        <dbReference type="ARBA" id="ARBA00022741"/>
    </source>
</evidence>
<organism evidence="5 6">
    <name type="scientific">Eubacterium pyruvativorans</name>
    <dbReference type="NCBI Taxonomy" id="155865"/>
    <lineage>
        <taxon>Bacteria</taxon>
        <taxon>Bacillati</taxon>
        <taxon>Bacillota</taxon>
        <taxon>Clostridia</taxon>
        <taxon>Eubacteriales</taxon>
        <taxon>Eubacteriaceae</taxon>
        <taxon>Eubacterium</taxon>
    </lineage>
</organism>
<dbReference type="FunFam" id="3.40.50.300:FF:000032">
    <property type="entry name" value="Export ABC transporter ATP-binding protein"/>
    <property type="match status" value="1"/>
</dbReference>
<evidence type="ECO:0000313" key="6">
    <source>
        <dbReference type="Proteomes" id="UP000198817"/>
    </source>
</evidence>
<dbReference type="PROSITE" id="PS00211">
    <property type="entry name" value="ABC_TRANSPORTER_1"/>
    <property type="match status" value="1"/>
</dbReference>
<dbReference type="Pfam" id="PF00005">
    <property type="entry name" value="ABC_tran"/>
    <property type="match status" value="1"/>
</dbReference>
<dbReference type="InterPro" id="IPR027417">
    <property type="entry name" value="P-loop_NTPase"/>
</dbReference>
<keyword evidence="2" id="KW-0547">Nucleotide-binding</keyword>
<dbReference type="OrthoDB" id="9802264at2"/>
<dbReference type="InterPro" id="IPR017871">
    <property type="entry name" value="ABC_transporter-like_CS"/>
</dbReference>
<dbReference type="GO" id="GO:0005524">
    <property type="term" value="F:ATP binding"/>
    <property type="evidence" value="ECO:0007669"/>
    <property type="project" value="UniProtKB-KW"/>
</dbReference>
<dbReference type="Proteomes" id="UP000198817">
    <property type="component" value="Unassembled WGS sequence"/>
</dbReference>
<dbReference type="PROSITE" id="PS50893">
    <property type="entry name" value="ABC_TRANSPORTER_2"/>
    <property type="match status" value="1"/>
</dbReference>
<reference evidence="5 6" key="1">
    <citation type="submission" date="2016-10" db="EMBL/GenBank/DDBJ databases">
        <authorList>
            <person name="de Groot N.N."/>
        </authorList>
    </citation>
    <scope>NUCLEOTIDE SEQUENCE [LARGE SCALE GENOMIC DNA]</scope>
    <source>
        <strain evidence="5 6">KHGC13</strain>
    </source>
</reference>
<dbReference type="InterPro" id="IPR003439">
    <property type="entry name" value="ABC_transporter-like_ATP-bd"/>
</dbReference>
<keyword evidence="3" id="KW-0067">ATP-binding</keyword>
<protein>
    <submittedName>
        <fullName evidence="5">ABC-type lipoprotein export system, ATPase component</fullName>
    </submittedName>
</protein>
<name>A0A1I7H7N6_9FIRM</name>
<dbReference type="InterPro" id="IPR003593">
    <property type="entry name" value="AAA+_ATPase"/>
</dbReference>
<keyword evidence="6" id="KW-1185">Reference proteome</keyword>
<dbReference type="AlphaFoldDB" id="A0A1I7H7N6"/>
<dbReference type="STRING" id="155865.SAMN05216515_11418"/>
<evidence type="ECO:0000259" key="4">
    <source>
        <dbReference type="PROSITE" id="PS50893"/>
    </source>
</evidence>
<feature type="domain" description="ABC transporter" evidence="4">
    <location>
        <begin position="8"/>
        <end position="235"/>
    </location>
</feature>
<keyword evidence="5" id="KW-0449">Lipoprotein</keyword>
<sequence length="235" mass="26400">MSETSKIIEIRDLKKEYNEASGSILRGLSFDVNPGDFIAVMGRSGCGKTTFLKILGLVLKKSSGTYLFRDRNIDDLWESEIADIRRREMGFVYQNYNLMQSLTARENIELPAVLDKTPQDKRSARCMSLMEEFGIAHLAEKYPYEMSGGEQQRVGICRALINDPDLILADEPTGNLDSVMGETVIRAFQRMNREMGKAVIIVTHDPKIAARCRKTVHMKDGVFTDPEQPHPPAAG</sequence>
<proteinExistence type="predicted"/>
<dbReference type="SUPFAM" id="SSF52540">
    <property type="entry name" value="P-loop containing nucleoside triphosphate hydrolases"/>
    <property type="match status" value="1"/>
</dbReference>
<keyword evidence="1" id="KW-0813">Transport</keyword>
<accession>A0A1I7H7N6</accession>
<dbReference type="CDD" id="cd03255">
    <property type="entry name" value="ABC_MJ0796_LolCDE_FtsE"/>
    <property type="match status" value="1"/>
</dbReference>
<dbReference type="InterPro" id="IPR017911">
    <property type="entry name" value="MacB-like_ATP-bd"/>
</dbReference>